<dbReference type="Proteomes" id="UP001162501">
    <property type="component" value="Chromosome 17"/>
</dbReference>
<proteinExistence type="predicted"/>
<accession>A0ACB0E8L6</accession>
<dbReference type="EMBL" id="OX596101">
    <property type="protein sequence ID" value="CAI9696784.1"/>
    <property type="molecule type" value="Genomic_DNA"/>
</dbReference>
<reference evidence="1" key="1">
    <citation type="submission" date="2023-05" db="EMBL/GenBank/DDBJ databases">
        <authorList>
            <consortium name="ELIXIR-Norway"/>
        </authorList>
    </citation>
    <scope>NUCLEOTIDE SEQUENCE</scope>
</reference>
<name>A0ACB0E8L6_RANTA</name>
<evidence type="ECO:0000313" key="2">
    <source>
        <dbReference type="Proteomes" id="UP001162501"/>
    </source>
</evidence>
<sequence>MLVQVLGRLLSALNRLSGCRLCRASSRGPGPQAFGKEGEMGSPGLPQEPRLSAAEAPEPDLRTGGDGGLSAALGAWRRSCPEKRCCRSATLPQWSAWHTELTRAGSWASGLFRDGTDGAVPAGIRVGGGAGAKRTSNPHDERDRPAGSPSAIGPRRTSNPHDERDCPAGSPSAIGPRRTPRRHVRVRAKQSRTQEAPPQTPKVKLSDLPPGVWAETTLGRG</sequence>
<organism evidence="1 2">
    <name type="scientific">Rangifer tarandus platyrhynchus</name>
    <name type="common">Svalbard reindeer</name>
    <dbReference type="NCBI Taxonomy" id="3082113"/>
    <lineage>
        <taxon>Eukaryota</taxon>
        <taxon>Metazoa</taxon>
        <taxon>Chordata</taxon>
        <taxon>Craniata</taxon>
        <taxon>Vertebrata</taxon>
        <taxon>Euteleostomi</taxon>
        <taxon>Mammalia</taxon>
        <taxon>Eutheria</taxon>
        <taxon>Laurasiatheria</taxon>
        <taxon>Artiodactyla</taxon>
        <taxon>Ruminantia</taxon>
        <taxon>Pecora</taxon>
        <taxon>Cervidae</taxon>
        <taxon>Odocoileinae</taxon>
        <taxon>Rangifer</taxon>
    </lineage>
</organism>
<protein>
    <submittedName>
        <fullName evidence="1">Uncharacterized protein</fullName>
    </submittedName>
</protein>
<gene>
    <name evidence="1" type="ORF">MRATA1EN3_LOCUS7997</name>
</gene>
<evidence type="ECO:0000313" key="1">
    <source>
        <dbReference type="EMBL" id="CAI9696784.1"/>
    </source>
</evidence>